<evidence type="ECO:0000256" key="8">
    <source>
        <dbReference type="ARBA" id="ARBA00022917"/>
    </source>
</evidence>
<evidence type="ECO:0000313" key="13">
    <source>
        <dbReference type="EMBL" id="EGV31292.1"/>
    </source>
</evidence>
<evidence type="ECO:0000313" key="14">
    <source>
        <dbReference type="Proteomes" id="UP000004200"/>
    </source>
</evidence>
<organism evidence="13 14">
    <name type="scientific">Thiorhodococcus drewsii AZ1</name>
    <dbReference type="NCBI Taxonomy" id="765913"/>
    <lineage>
        <taxon>Bacteria</taxon>
        <taxon>Pseudomonadati</taxon>
        <taxon>Pseudomonadota</taxon>
        <taxon>Gammaproteobacteria</taxon>
        <taxon>Chromatiales</taxon>
        <taxon>Chromatiaceae</taxon>
        <taxon>Thiorhodococcus</taxon>
    </lineage>
</organism>
<evidence type="ECO:0000256" key="9">
    <source>
        <dbReference type="ARBA" id="ARBA00023146"/>
    </source>
</evidence>
<dbReference type="RefSeq" id="WP_007040871.1">
    <property type="nucleotide sequence ID" value="NZ_AFWT01000013.1"/>
</dbReference>
<protein>
    <recommendedName>
        <fullName evidence="11">Glycine--tRNA ligase beta subunit</fullName>
        <ecNumber evidence="11">6.1.1.14</ecNumber>
    </recommendedName>
    <alternativeName>
        <fullName evidence="11">Glycyl-tRNA synthetase beta subunit</fullName>
        <shortName evidence="11">GlyRS</shortName>
    </alternativeName>
</protein>
<keyword evidence="14" id="KW-1185">Reference proteome</keyword>
<dbReference type="GO" id="GO:0005829">
    <property type="term" value="C:cytosol"/>
    <property type="evidence" value="ECO:0007669"/>
    <property type="project" value="TreeGrafter"/>
</dbReference>
<comment type="subcellular location">
    <subcellularLocation>
        <location evidence="1 11">Cytoplasm</location>
    </subcellularLocation>
</comment>
<gene>
    <name evidence="11" type="primary">glyS</name>
    <name evidence="13" type="ORF">ThidrDRAFT_2158</name>
</gene>
<comment type="catalytic activity">
    <reaction evidence="10 11">
        <text>tRNA(Gly) + glycine + ATP = glycyl-tRNA(Gly) + AMP + diphosphate</text>
        <dbReference type="Rhea" id="RHEA:16013"/>
        <dbReference type="Rhea" id="RHEA-COMP:9664"/>
        <dbReference type="Rhea" id="RHEA-COMP:9683"/>
        <dbReference type="ChEBI" id="CHEBI:30616"/>
        <dbReference type="ChEBI" id="CHEBI:33019"/>
        <dbReference type="ChEBI" id="CHEBI:57305"/>
        <dbReference type="ChEBI" id="CHEBI:78442"/>
        <dbReference type="ChEBI" id="CHEBI:78522"/>
        <dbReference type="ChEBI" id="CHEBI:456215"/>
        <dbReference type="EC" id="6.1.1.14"/>
    </reaction>
</comment>
<evidence type="ECO:0000256" key="3">
    <source>
        <dbReference type="ARBA" id="ARBA00011209"/>
    </source>
</evidence>
<dbReference type="GO" id="GO:0006426">
    <property type="term" value="P:glycyl-tRNA aminoacylation"/>
    <property type="evidence" value="ECO:0007669"/>
    <property type="project" value="UniProtKB-UniRule"/>
</dbReference>
<dbReference type="GO" id="GO:0004820">
    <property type="term" value="F:glycine-tRNA ligase activity"/>
    <property type="evidence" value="ECO:0007669"/>
    <property type="project" value="UniProtKB-UniRule"/>
</dbReference>
<dbReference type="Proteomes" id="UP000004200">
    <property type="component" value="Unassembled WGS sequence"/>
</dbReference>
<dbReference type="InterPro" id="IPR008909">
    <property type="entry name" value="DALR_anticod-bd"/>
</dbReference>
<evidence type="ECO:0000256" key="5">
    <source>
        <dbReference type="ARBA" id="ARBA00022598"/>
    </source>
</evidence>
<dbReference type="SUPFAM" id="SSF109604">
    <property type="entry name" value="HD-domain/PDEase-like"/>
    <property type="match status" value="1"/>
</dbReference>
<dbReference type="Pfam" id="PF05746">
    <property type="entry name" value="DALR_1"/>
    <property type="match status" value="1"/>
</dbReference>
<dbReference type="PATRIC" id="fig|765913.3.peg.2197"/>
<dbReference type="GO" id="GO:0006420">
    <property type="term" value="P:arginyl-tRNA aminoacylation"/>
    <property type="evidence" value="ECO:0007669"/>
    <property type="project" value="InterPro"/>
</dbReference>
<dbReference type="InterPro" id="IPR006194">
    <property type="entry name" value="Gly-tRNA-synth_heterodimer"/>
</dbReference>
<comment type="similarity">
    <text evidence="2 11">Belongs to the class-II aminoacyl-tRNA synthetase family.</text>
</comment>
<dbReference type="PROSITE" id="PS50861">
    <property type="entry name" value="AA_TRNA_LIGASE_II_GLYAB"/>
    <property type="match status" value="1"/>
</dbReference>
<keyword evidence="8 11" id="KW-0648">Protein biosynthesis</keyword>
<dbReference type="GO" id="GO:0004814">
    <property type="term" value="F:arginine-tRNA ligase activity"/>
    <property type="evidence" value="ECO:0007669"/>
    <property type="project" value="InterPro"/>
</dbReference>
<accession>G2E1J5</accession>
<evidence type="ECO:0000256" key="11">
    <source>
        <dbReference type="HAMAP-Rule" id="MF_00255"/>
    </source>
</evidence>
<reference evidence="13 14" key="1">
    <citation type="submission" date="2011-06" db="EMBL/GenBank/DDBJ databases">
        <title>The draft genome of Thiorhodococcus drewsii AZ1.</title>
        <authorList>
            <consortium name="US DOE Joint Genome Institute (JGI-PGF)"/>
            <person name="Lucas S."/>
            <person name="Han J."/>
            <person name="Lapidus A."/>
            <person name="Cheng J.-F."/>
            <person name="Goodwin L."/>
            <person name="Pitluck S."/>
            <person name="Peters L."/>
            <person name="Land M.L."/>
            <person name="Hauser L."/>
            <person name="Vogl K."/>
            <person name="Liu Z."/>
            <person name="Imhoff J."/>
            <person name="Thiel V."/>
            <person name="Frigaard N.-U."/>
            <person name="Bryant D.A."/>
            <person name="Woyke T.J."/>
        </authorList>
    </citation>
    <scope>NUCLEOTIDE SEQUENCE [LARGE SCALE GENOMIC DNA]</scope>
    <source>
        <strain evidence="13 14">AZ1</strain>
    </source>
</reference>
<dbReference type="InterPro" id="IPR015944">
    <property type="entry name" value="Gly-tRNA-synth_bsu"/>
</dbReference>
<evidence type="ECO:0000256" key="6">
    <source>
        <dbReference type="ARBA" id="ARBA00022741"/>
    </source>
</evidence>
<dbReference type="HAMAP" id="MF_00255">
    <property type="entry name" value="Gly_tRNA_synth_beta"/>
    <property type="match status" value="1"/>
</dbReference>
<keyword evidence="7 11" id="KW-0067">ATP-binding</keyword>
<name>G2E1J5_9GAMM</name>
<proteinExistence type="inferred from homology"/>
<dbReference type="OrthoDB" id="9775440at2"/>
<keyword evidence="6 11" id="KW-0547">Nucleotide-binding</keyword>
<dbReference type="Pfam" id="PF02092">
    <property type="entry name" value="tRNA_synt_2f"/>
    <property type="match status" value="1"/>
</dbReference>
<keyword evidence="9 11" id="KW-0030">Aminoacyl-tRNA synthetase</keyword>
<feature type="domain" description="DALR anticodon binding" evidence="12">
    <location>
        <begin position="588"/>
        <end position="693"/>
    </location>
</feature>
<keyword evidence="5 11" id="KW-0436">Ligase</keyword>
<keyword evidence="4 11" id="KW-0963">Cytoplasm</keyword>
<dbReference type="Gene3D" id="1.10.730.10">
    <property type="entry name" value="Isoleucyl-tRNA Synthetase, Domain 1"/>
    <property type="match status" value="1"/>
</dbReference>
<dbReference type="eggNOG" id="COG0751">
    <property type="taxonomic scope" value="Bacteria"/>
</dbReference>
<dbReference type="PRINTS" id="PR01045">
    <property type="entry name" value="TRNASYNTHGB"/>
</dbReference>
<dbReference type="AlphaFoldDB" id="G2E1J5"/>
<dbReference type="EC" id="6.1.1.14" evidence="11"/>
<evidence type="ECO:0000256" key="4">
    <source>
        <dbReference type="ARBA" id="ARBA00022490"/>
    </source>
</evidence>
<evidence type="ECO:0000256" key="7">
    <source>
        <dbReference type="ARBA" id="ARBA00022840"/>
    </source>
</evidence>
<evidence type="ECO:0000259" key="12">
    <source>
        <dbReference type="SMART" id="SM00836"/>
    </source>
</evidence>
<dbReference type="NCBIfam" id="TIGR00211">
    <property type="entry name" value="glyS"/>
    <property type="match status" value="1"/>
</dbReference>
<dbReference type="GO" id="GO:0005524">
    <property type="term" value="F:ATP binding"/>
    <property type="evidence" value="ECO:0007669"/>
    <property type="project" value="UniProtKB-UniRule"/>
</dbReference>
<evidence type="ECO:0000256" key="1">
    <source>
        <dbReference type="ARBA" id="ARBA00004496"/>
    </source>
</evidence>
<dbReference type="PANTHER" id="PTHR30075">
    <property type="entry name" value="GLYCYL-TRNA SYNTHETASE"/>
    <property type="match status" value="1"/>
</dbReference>
<comment type="subunit">
    <text evidence="3 11">Tetramer of two alpha and two beta subunits.</text>
</comment>
<dbReference type="EMBL" id="AFWT01000013">
    <property type="protein sequence ID" value="EGV31292.1"/>
    <property type="molecule type" value="Genomic_DNA"/>
</dbReference>
<dbReference type="PANTHER" id="PTHR30075:SF2">
    <property type="entry name" value="GLYCINE--TRNA LIGASE, CHLOROPLASTIC_MITOCHONDRIAL 2"/>
    <property type="match status" value="1"/>
</dbReference>
<sequence>MILDTFADLLIEIGTEELPPIALPKLSKAFADAVGSQFQGYGIAYRAIERFATPRRLAVLVRDLQTRQADQESVRRGPAVRAAFDASGNPTPAAQGFARSCGVEVTDLGREATEKGEWLIYKSLIPGRDTVALVPEIAEKALAALPIPKRMRWGAGIEEFVRPVHWVCLIMGATPVEGTVLGLTSAPVTYGHRFHHPDSIAIEEAASYEARLLEEGYVVPSFEARKTSIEEKIQAMASEQGLVPRIDPDLLEEVAALVEWPQTLLCHFDEKFLEIPPEVLIETMQTNQKYFPVEDAEGHLQSAFIVITNLESQDPDRVREGNERVIRPRFADAAFFWSQDIKQPLEAFAQRLETVVFQEKLGTIADKSARVTRLGRHLAASVQADPELVQRAAELAKCDLVSSMVYEFPGLQGIMGQYYAAHSNEDPCVCSAMQEQYLPRFAGDVLPSSACGLALAIADRIDTLVGIFGIGLRPTGTKDPYALRRASIAVLRILIETPVDLDLKDLLQTAAEGFPAGVIADDTSSTVLDYMLERLHGYYGDRDISADVVDAVVQVGVSNAFDIDRRVAAVSRFQTLPSAPELAAANKRIRNILAKADSGATADTGLDSDLLSDPAEIALAEKVSALRSQVQPLIEDGNYVETLECLADLRADIDRFFTDVMVMADNEAVRNNRIRLLASVAELFLQVADISRLQ</sequence>
<evidence type="ECO:0000256" key="2">
    <source>
        <dbReference type="ARBA" id="ARBA00008226"/>
    </source>
</evidence>
<evidence type="ECO:0000256" key="10">
    <source>
        <dbReference type="ARBA" id="ARBA00047937"/>
    </source>
</evidence>
<comment type="caution">
    <text evidence="13">The sequence shown here is derived from an EMBL/GenBank/DDBJ whole genome shotgun (WGS) entry which is preliminary data.</text>
</comment>
<dbReference type="STRING" id="765913.ThidrDRAFT_2158"/>
<dbReference type="SMART" id="SM00836">
    <property type="entry name" value="DALR_1"/>
    <property type="match status" value="1"/>
</dbReference>